<evidence type="ECO:0000256" key="8">
    <source>
        <dbReference type="ARBA" id="ARBA00022982"/>
    </source>
</evidence>
<keyword evidence="12" id="KW-0564">Palmitate</keyword>
<reference evidence="19" key="1">
    <citation type="submission" date="2020-03" db="EMBL/GenBank/DDBJ databases">
        <title>Solimonas marina sp. nov., isolated from deep seawater of the Pacific Ocean.</title>
        <authorList>
            <person name="Liu X."/>
            <person name="Lai Q."/>
            <person name="Sun F."/>
            <person name="Gai Y."/>
            <person name="Li G."/>
            <person name="Shao Z."/>
        </authorList>
    </citation>
    <scope>NUCLEOTIDE SEQUENCE</scope>
    <source>
        <strain evidence="19">C16B3</strain>
    </source>
</reference>
<comment type="subcellular location">
    <subcellularLocation>
        <location evidence="1">Cell membrane</location>
        <topology evidence="1">Multi-pass membrane protein</topology>
    </subcellularLocation>
</comment>
<evidence type="ECO:0000256" key="4">
    <source>
        <dbReference type="ARBA" id="ARBA00022475"/>
    </source>
</evidence>
<dbReference type="GO" id="GO:0005507">
    <property type="term" value="F:copper ion binding"/>
    <property type="evidence" value="ECO:0007669"/>
    <property type="project" value="InterPro"/>
</dbReference>
<dbReference type="SUPFAM" id="SSF81464">
    <property type="entry name" value="Cytochrome c oxidase subunit II-like, transmembrane region"/>
    <property type="match status" value="1"/>
</dbReference>
<evidence type="ECO:0000256" key="13">
    <source>
        <dbReference type="ARBA" id="ARBA00023288"/>
    </source>
</evidence>
<organism evidence="19 20">
    <name type="scientific">Solimonas marina</name>
    <dbReference type="NCBI Taxonomy" id="2714601"/>
    <lineage>
        <taxon>Bacteria</taxon>
        <taxon>Pseudomonadati</taxon>
        <taxon>Pseudomonadota</taxon>
        <taxon>Gammaproteobacteria</taxon>
        <taxon>Nevskiales</taxon>
        <taxon>Nevskiaceae</taxon>
        <taxon>Solimonas</taxon>
    </lineage>
</organism>
<dbReference type="InterPro" id="IPR034227">
    <property type="entry name" value="CuRO_UO_II"/>
</dbReference>
<dbReference type="PROSITE" id="PS50857">
    <property type="entry name" value="COX2_CUA"/>
    <property type="match status" value="1"/>
</dbReference>
<name>A0A969W9P6_9GAMM</name>
<dbReference type="InterPro" id="IPR011759">
    <property type="entry name" value="Cyt_c_oxidase_su2_TM_dom"/>
</dbReference>
<feature type="domain" description="Cytochrome oxidase subunit II transmembrane region profile" evidence="18">
    <location>
        <begin position="17"/>
        <end position="114"/>
    </location>
</feature>
<evidence type="ECO:0000256" key="16">
    <source>
        <dbReference type="SAM" id="Phobius"/>
    </source>
</evidence>
<dbReference type="PANTHER" id="PTHR22888">
    <property type="entry name" value="CYTOCHROME C OXIDASE, SUBUNIT II"/>
    <property type="match status" value="1"/>
</dbReference>
<keyword evidence="9 16" id="KW-1133">Transmembrane helix</keyword>
<keyword evidence="13" id="KW-0449">Lipoprotein</keyword>
<dbReference type="InterPro" id="IPR010514">
    <property type="entry name" value="COX_ARM"/>
</dbReference>
<dbReference type="PIRSF" id="PIRSF000292">
    <property type="entry name" value="Ubi_od_II"/>
    <property type="match status" value="1"/>
</dbReference>
<dbReference type="PROSITE" id="PS51257">
    <property type="entry name" value="PROKAR_LIPOPROTEIN"/>
    <property type="match status" value="1"/>
</dbReference>
<dbReference type="CDD" id="cd04212">
    <property type="entry name" value="CuRO_UO_II"/>
    <property type="match status" value="1"/>
</dbReference>
<evidence type="ECO:0000256" key="7">
    <source>
        <dbReference type="ARBA" id="ARBA00022729"/>
    </source>
</evidence>
<dbReference type="GO" id="GO:0016682">
    <property type="term" value="F:oxidoreductase activity, acting on diphenols and related substances as donors, oxygen as acceptor"/>
    <property type="evidence" value="ECO:0007669"/>
    <property type="project" value="InterPro"/>
</dbReference>
<evidence type="ECO:0000256" key="14">
    <source>
        <dbReference type="PIRNR" id="PIRNR000292"/>
    </source>
</evidence>
<dbReference type="InterPro" id="IPR045187">
    <property type="entry name" value="CcO_II"/>
</dbReference>
<evidence type="ECO:0000256" key="12">
    <source>
        <dbReference type="ARBA" id="ARBA00023139"/>
    </source>
</evidence>
<keyword evidence="20" id="KW-1185">Reference proteome</keyword>
<feature type="compositionally biased region" description="Low complexity" evidence="15">
    <location>
        <begin position="336"/>
        <end position="351"/>
    </location>
</feature>
<sequence>MPSRLLRGLLLSPVVMLMAGCNAVLLKPSGDLAVQQRDLLIICTILMLLVVVPVIVMSLWFAWRYRSSNAKADYDPDWHHSTLIELIVWSAPLLIIIVLGALTWISTHKLDPYRPIERISADKPLPPGAKTLEVEVVALNWKWLFIYPQYGIATVNELAAPVDMPIKFMITGAESTGMNSFFVPSLAGQIYAMSGMQTLLHAVINKPGVYDGFSANYSGAGFAGMTFKFHGMSADDFTQWVNKVKASPDAMQDAEYVQLEKPSMQNKVQYFASVDPQLYHKILTLCVQPDAPACNSLKPPKAEGEEGHEGGEAAAEPAMHHEQTMAGMAAPMPDEAAQPSSSDDASASPQH</sequence>
<keyword evidence="4 14" id="KW-1003">Cell membrane</keyword>
<feature type="domain" description="Cytochrome oxidase subunit II copper A binding" evidence="17">
    <location>
        <begin position="129"/>
        <end position="243"/>
    </location>
</feature>
<dbReference type="InterPro" id="IPR036257">
    <property type="entry name" value="Cyt_c_oxidase_su2_TM_sf"/>
</dbReference>
<dbReference type="EMBL" id="JAAVXB010000002">
    <property type="protein sequence ID" value="NKF21496.1"/>
    <property type="molecule type" value="Genomic_DNA"/>
</dbReference>
<feature type="transmembrane region" description="Helical" evidence="16">
    <location>
        <begin position="39"/>
        <end position="63"/>
    </location>
</feature>
<dbReference type="InterPro" id="IPR006333">
    <property type="entry name" value="Cyt_o_ubiquinol_oxidase_su2"/>
</dbReference>
<dbReference type="Pfam" id="PF06481">
    <property type="entry name" value="COX_ARM"/>
    <property type="match status" value="1"/>
</dbReference>
<dbReference type="SUPFAM" id="SSF49503">
    <property type="entry name" value="Cupredoxins"/>
    <property type="match status" value="1"/>
</dbReference>
<dbReference type="InterPro" id="IPR008972">
    <property type="entry name" value="Cupredoxin"/>
</dbReference>
<dbReference type="PANTHER" id="PTHR22888:SF18">
    <property type="entry name" value="CYTOCHROME BO(3) UBIQUINOL OXIDASE SUBUNIT 2"/>
    <property type="match status" value="1"/>
</dbReference>
<keyword evidence="7" id="KW-0732">Signal</keyword>
<feature type="compositionally biased region" description="Basic and acidic residues" evidence="15">
    <location>
        <begin position="300"/>
        <end position="311"/>
    </location>
</feature>
<keyword evidence="8 14" id="KW-0249">Electron transport</keyword>
<evidence type="ECO:0000259" key="18">
    <source>
        <dbReference type="PROSITE" id="PS50999"/>
    </source>
</evidence>
<evidence type="ECO:0000313" key="19">
    <source>
        <dbReference type="EMBL" id="NKF21496.1"/>
    </source>
</evidence>
<dbReference type="GO" id="GO:0004129">
    <property type="term" value="F:cytochrome-c oxidase activity"/>
    <property type="evidence" value="ECO:0007669"/>
    <property type="project" value="UniProtKB-UniRule"/>
</dbReference>
<dbReference type="Proteomes" id="UP000653472">
    <property type="component" value="Unassembled WGS sequence"/>
</dbReference>
<keyword evidence="11 14" id="KW-0472">Membrane</keyword>
<evidence type="ECO:0000256" key="1">
    <source>
        <dbReference type="ARBA" id="ARBA00004651"/>
    </source>
</evidence>
<keyword evidence="5 14" id="KW-0679">Respiratory chain</keyword>
<dbReference type="NCBIfam" id="TIGR01433">
    <property type="entry name" value="CyoA"/>
    <property type="match status" value="1"/>
</dbReference>
<evidence type="ECO:0000256" key="2">
    <source>
        <dbReference type="ARBA" id="ARBA00007866"/>
    </source>
</evidence>
<gene>
    <name evidence="19" type="primary">cyoA</name>
    <name evidence="19" type="ORF">G7Y82_04135</name>
</gene>
<evidence type="ECO:0000256" key="10">
    <source>
        <dbReference type="ARBA" id="ARBA00023002"/>
    </source>
</evidence>
<evidence type="ECO:0000256" key="3">
    <source>
        <dbReference type="ARBA" id="ARBA00022448"/>
    </source>
</evidence>
<dbReference type="RefSeq" id="WP_168146759.1">
    <property type="nucleotide sequence ID" value="NZ_JAAVXB010000002.1"/>
</dbReference>
<keyword evidence="6 16" id="KW-0812">Transmembrane</keyword>
<evidence type="ECO:0000256" key="11">
    <source>
        <dbReference type="ARBA" id="ARBA00023136"/>
    </source>
</evidence>
<evidence type="ECO:0000313" key="20">
    <source>
        <dbReference type="Proteomes" id="UP000653472"/>
    </source>
</evidence>
<keyword evidence="3 14" id="KW-0813">Transport</keyword>
<evidence type="ECO:0000256" key="5">
    <source>
        <dbReference type="ARBA" id="ARBA00022660"/>
    </source>
</evidence>
<dbReference type="Gene3D" id="1.10.287.90">
    <property type="match status" value="1"/>
</dbReference>
<keyword evidence="10 14" id="KW-0560">Oxidoreductase</keyword>
<comment type="similarity">
    <text evidence="2 14">Belongs to the cytochrome c oxidase subunit 2 family.</text>
</comment>
<dbReference type="AlphaFoldDB" id="A0A969W9P6"/>
<evidence type="ECO:0000256" key="15">
    <source>
        <dbReference type="SAM" id="MobiDB-lite"/>
    </source>
</evidence>
<dbReference type="PROSITE" id="PS50999">
    <property type="entry name" value="COX2_TM"/>
    <property type="match status" value="1"/>
</dbReference>
<feature type="region of interest" description="Disordered" evidence="15">
    <location>
        <begin position="297"/>
        <end position="351"/>
    </location>
</feature>
<comment type="caution">
    <text evidence="19">The sequence shown here is derived from an EMBL/GenBank/DDBJ whole genome shotgun (WGS) entry which is preliminary data.</text>
</comment>
<dbReference type="Gene3D" id="2.60.40.420">
    <property type="entry name" value="Cupredoxins - blue copper proteins"/>
    <property type="match status" value="1"/>
</dbReference>
<dbReference type="InterPro" id="IPR002429">
    <property type="entry name" value="CcO_II-like_C"/>
</dbReference>
<accession>A0A969W9P6</accession>
<feature type="transmembrane region" description="Helical" evidence="16">
    <location>
        <begin position="83"/>
        <end position="105"/>
    </location>
</feature>
<evidence type="ECO:0000259" key="17">
    <source>
        <dbReference type="PROSITE" id="PS50857"/>
    </source>
</evidence>
<protein>
    <recommendedName>
        <fullName evidence="14">Ubiquinol oxidase subunit 2</fullName>
    </recommendedName>
</protein>
<evidence type="ECO:0000256" key="9">
    <source>
        <dbReference type="ARBA" id="ARBA00022989"/>
    </source>
</evidence>
<dbReference type="GO" id="GO:0005886">
    <property type="term" value="C:plasma membrane"/>
    <property type="evidence" value="ECO:0007669"/>
    <property type="project" value="UniProtKB-SubCell"/>
</dbReference>
<dbReference type="GO" id="GO:0042773">
    <property type="term" value="P:ATP synthesis coupled electron transport"/>
    <property type="evidence" value="ECO:0007669"/>
    <property type="project" value="TreeGrafter"/>
</dbReference>
<evidence type="ECO:0000256" key="6">
    <source>
        <dbReference type="ARBA" id="ARBA00022692"/>
    </source>
</evidence>
<proteinExistence type="inferred from homology"/>
<dbReference type="GO" id="GO:0009486">
    <property type="term" value="F:cytochrome bo3 ubiquinol oxidase activity"/>
    <property type="evidence" value="ECO:0007669"/>
    <property type="project" value="InterPro"/>
</dbReference>